<dbReference type="EMBL" id="VVIW01000018">
    <property type="protein sequence ID" value="NHZ43322.1"/>
    <property type="molecule type" value="Genomic_DNA"/>
</dbReference>
<sequence>MKKPFLTFLVLFALAFAFCTWVNIKKIDTHNAIAKSPVFVLATPEGITKRTKKSRVTYQVNYSYTVDGATFKKDTDWFDTVEEAEKMAASPVQIAFATGKPDDSIFKTEYDTRDPKEGIMSAVLAGAGIGLFMAFIGTLVLLWKFPALRR</sequence>
<evidence type="ECO:0000256" key="1">
    <source>
        <dbReference type="SAM" id="Phobius"/>
    </source>
</evidence>
<evidence type="ECO:0008006" key="4">
    <source>
        <dbReference type="Google" id="ProtNLM"/>
    </source>
</evidence>
<dbReference type="RefSeq" id="WP_167079303.1">
    <property type="nucleotide sequence ID" value="NZ_VVIW01000018.1"/>
</dbReference>
<dbReference type="Proteomes" id="UP000819052">
    <property type="component" value="Unassembled WGS sequence"/>
</dbReference>
<reference evidence="2 3" key="1">
    <citation type="submission" date="2019-09" db="EMBL/GenBank/DDBJ databases">
        <title>Taxonomy of Antarctic Massilia spp.: description of Massilia rubra sp. nov., Massilia aquatica sp. nov., Massilia mucilaginosa sp. nov., Massilia frigida sp. nov. isolated from streams, lakes and regoliths.</title>
        <authorList>
            <person name="Holochova P."/>
            <person name="Sedlacek I."/>
            <person name="Kralova S."/>
            <person name="Maslanova I."/>
            <person name="Busse H.-J."/>
            <person name="Stankova E."/>
            <person name="Vrbovska V."/>
            <person name="Kovarovic V."/>
            <person name="Bartak M."/>
            <person name="Svec P."/>
            <person name="Pantucek R."/>
        </authorList>
    </citation>
    <scope>NUCLEOTIDE SEQUENCE [LARGE SCALE GENOMIC DNA]</scope>
    <source>
        <strain evidence="2 3">CCM 8693</strain>
    </source>
</reference>
<name>A0ABX0MGD0_9BURK</name>
<gene>
    <name evidence="2" type="ORF">F1609_24550</name>
</gene>
<feature type="transmembrane region" description="Helical" evidence="1">
    <location>
        <begin position="119"/>
        <end position="143"/>
    </location>
</feature>
<evidence type="ECO:0000313" key="3">
    <source>
        <dbReference type="Proteomes" id="UP000819052"/>
    </source>
</evidence>
<accession>A0ABX0MGD0</accession>
<keyword evidence="1" id="KW-0812">Transmembrane</keyword>
<comment type="caution">
    <text evidence="2">The sequence shown here is derived from an EMBL/GenBank/DDBJ whole genome shotgun (WGS) entry which is preliminary data.</text>
</comment>
<protein>
    <recommendedName>
        <fullName evidence="4">DUF3592 domain-containing protein</fullName>
    </recommendedName>
</protein>
<keyword evidence="3" id="KW-1185">Reference proteome</keyword>
<keyword evidence="1" id="KW-1133">Transmembrane helix</keyword>
<keyword evidence="1" id="KW-0472">Membrane</keyword>
<proteinExistence type="predicted"/>
<organism evidence="2 3">
    <name type="scientific">Massilia aquatica</name>
    <dbReference type="NCBI Taxonomy" id="2609000"/>
    <lineage>
        <taxon>Bacteria</taxon>
        <taxon>Pseudomonadati</taxon>
        <taxon>Pseudomonadota</taxon>
        <taxon>Betaproteobacteria</taxon>
        <taxon>Burkholderiales</taxon>
        <taxon>Oxalobacteraceae</taxon>
        <taxon>Telluria group</taxon>
        <taxon>Massilia</taxon>
    </lineage>
</organism>
<evidence type="ECO:0000313" key="2">
    <source>
        <dbReference type="EMBL" id="NHZ43322.1"/>
    </source>
</evidence>